<sequence>PAIALTHYGGLLSAGAEGVLCKFALSGTGRPSMLPRLAAAVRDLALSADDTHVALILEDNSVHVAVTSSMNILSTLQTVVTCDRSLSNVFTTDPCCPGMLVMNGKPGSLQWISCHLLKTDHQTSFSLENVADGDMSFAGITQAFPDIEQVFFSNTTIVTLETVINFEEEHKRLRFWERGNYNGSFVQVVDSFIVSKDTIRVTGCRRPNSDSEKVFFSIRKSGKVNVWLSCEEGTRFKLDPSRQIDRESEFRAGSVIHRGMWASAHPSDAKDTDVIVIWNVSDLSENDVLRTDGRVSSVEFDEKNCLVCATDKAVRCWRYFDHFSVLRSCVSYWAYKTQNGVFVVAFLYFYWYQTSAPVPLVRL</sequence>
<keyword evidence="6" id="KW-0804">Transcription</keyword>
<keyword evidence="2" id="KW-0690">Ribosome biogenesis</keyword>
<keyword evidence="9" id="KW-1185">Reference proteome</keyword>
<name>A0A3P7IU24_STRVU</name>
<evidence type="ECO:0000313" key="9">
    <source>
        <dbReference type="Proteomes" id="UP000270094"/>
    </source>
</evidence>
<protein>
    <submittedName>
        <fullName evidence="8">Uncharacterized protein</fullName>
    </submittedName>
</protein>
<dbReference type="GO" id="GO:0006364">
    <property type="term" value="P:rRNA processing"/>
    <property type="evidence" value="ECO:0007669"/>
    <property type="project" value="UniProtKB-KW"/>
</dbReference>
<evidence type="ECO:0000256" key="3">
    <source>
        <dbReference type="ARBA" id="ARBA00022552"/>
    </source>
</evidence>
<evidence type="ECO:0000256" key="7">
    <source>
        <dbReference type="ARBA" id="ARBA00023242"/>
    </source>
</evidence>
<dbReference type="PANTHER" id="PTHR44215:SF1">
    <property type="entry name" value="WD REPEAT-CONTAINING PROTEIN 75"/>
    <property type="match status" value="1"/>
</dbReference>
<evidence type="ECO:0000256" key="2">
    <source>
        <dbReference type="ARBA" id="ARBA00022517"/>
    </source>
</evidence>
<reference evidence="8 9" key="1">
    <citation type="submission" date="2018-11" db="EMBL/GenBank/DDBJ databases">
        <authorList>
            <consortium name="Pathogen Informatics"/>
        </authorList>
    </citation>
    <scope>NUCLEOTIDE SEQUENCE [LARGE SCALE GENOMIC DNA]</scope>
</reference>
<proteinExistence type="predicted"/>
<dbReference type="OrthoDB" id="4096at2759"/>
<dbReference type="GO" id="GO:2000234">
    <property type="term" value="P:positive regulation of rRNA processing"/>
    <property type="evidence" value="ECO:0007669"/>
    <property type="project" value="TreeGrafter"/>
</dbReference>
<keyword evidence="4" id="KW-0853">WD repeat</keyword>
<dbReference type="PANTHER" id="PTHR44215">
    <property type="entry name" value="WD REPEAT-CONTAINING PROTEIN 75"/>
    <property type="match status" value="1"/>
</dbReference>
<feature type="non-terminal residue" evidence="8">
    <location>
        <position position="1"/>
    </location>
</feature>
<keyword evidence="5" id="KW-0677">Repeat</keyword>
<dbReference type="Proteomes" id="UP000270094">
    <property type="component" value="Unassembled WGS sequence"/>
</dbReference>
<dbReference type="InterPro" id="IPR036322">
    <property type="entry name" value="WD40_repeat_dom_sf"/>
</dbReference>
<organism evidence="8 9">
    <name type="scientific">Strongylus vulgaris</name>
    <name type="common">Blood worm</name>
    <dbReference type="NCBI Taxonomy" id="40348"/>
    <lineage>
        <taxon>Eukaryota</taxon>
        <taxon>Metazoa</taxon>
        <taxon>Ecdysozoa</taxon>
        <taxon>Nematoda</taxon>
        <taxon>Chromadorea</taxon>
        <taxon>Rhabditida</taxon>
        <taxon>Rhabditina</taxon>
        <taxon>Rhabditomorpha</taxon>
        <taxon>Strongyloidea</taxon>
        <taxon>Strongylidae</taxon>
        <taxon>Strongylus</taxon>
    </lineage>
</organism>
<evidence type="ECO:0000313" key="8">
    <source>
        <dbReference type="EMBL" id="VDM67757.1"/>
    </source>
</evidence>
<comment type="subcellular location">
    <subcellularLocation>
        <location evidence="1">Nucleus</location>
        <location evidence="1">Nucleolus</location>
    </subcellularLocation>
</comment>
<dbReference type="AlphaFoldDB" id="A0A3P7IU24"/>
<dbReference type="EMBL" id="UYYB01006423">
    <property type="protein sequence ID" value="VDM67757.1"/>
    <property type="molecule type" value="Genomic_DNA"/>
</dbReference>
<evidence type="ECO:0000256" key="4">
    <source>
        <dbReference type="ARBA" id="ARBA00022574"/>
    </source>
</evidence>
<keyword evidence="7" id="KW-0539">Nucleus</keyword>
<evidence type="ECO:0000256" key="6">
    <source>
        <dbReference type="ARBA" id="ARBA00023163"/>
    </source>
</evidence>
<evidence type="ECO:0000256" key="1">
    <source>
        <dbReference type="ARBA" id="ARBA00004604"/>
    </source>
</evidence>
<evidence type="ECO:0000256" key="5">
    <source>
        <dbReference type="ARBA" id="ARBA00022737"/>
    </source>
</evidence>
<dbReference type="GO" id="GO:0045943">
    <property type="term" value="P:positive regulation of transcription by RNA polymerase I"/>
    <property type="evidence" value="ECO:0007669"/>
    <property type="project" value="InterPro"/>
</dbReference>
<dbReference type="SUPFAM" id="SSF50978">
    <property type="entry name" value="WD40 repeat-like"/>
    <property type="match status" value="1"/>
</dbReference>
<accession>A0A3P7IU24</accession>
<keyword evidence="3" id="KW-0698">rRNA processing</keyword>
<dbReference type="InterPro" id="IPR053826">
    <property type="entry name" value="WDR75"/>
</dbReference>
<gene>
    <name evidence="8" type="ORF">SVUK_LOCUS2755</name>
</gene>
<dbReference type="GO" id="GO:0003723">
    <property type="term" value="F:RNA binding"/>
    <property type="evidence" value="ECO:0007669"/>
    <property type="project" value="InterPro"/>
</dbReference>
<dbReference type="GO" id="GO:0032040">
    <property type="term" value="C:small-subunit processome"/>
    <property type="evidence" value="ECO:0007669"/>
    <property type="project" value="InterPro"/>
</dbReference>